<dbReference type="GO" id="GO:0006310">
    <property type="term" value="P:DNA recombination"/>
    <property type="evidence" value="ECO:0007669"/>
    <property type="project" value="UniProtKB-KW"/>
</dbReference>
<dbReference type="GO" id="GO:0006281">
    <property type="term" value="P:DNA repair"/>
    <property type="evidence" value="ECO:0007669"/>
    <property type="project" value="UniProtKB-KW"/>
</dbReference>
<feature type="domain" description="DNA helicase Pif1-like DEAD-box helicase" evidence="3">
    <location>
        <begin position="10"/>
        <end position="173"/>
    </location>
</feature>
<comment type="similarity">
    <text evidence="1">Belongs to the helicase family.</text>
</comment>
<dbReference type="GO" id="GO:0005524">
    <property type="term" value="F:ATP binding"/>
    <property type="evidence" value="ECO:0007669"/>
    <property type="project" value="UniProtKB-KW"/>
</dbReference>
<accession>A0A1X6PAM4</accession>
<feature type="region of interest" description="Disordered" evidence="2">
    <location>
        <begin position="403"/>
        <end position="424"/>
    </location>
</feature>
<gene>
    <name evidence="5" type="ORF">BU14_0138s0040</name>
</gene>
<keyword evidence="1" id="KW-0227">DNA damage</keyword>
<evidence type="ECO:0000259" key="3">
    <source>
        <dbReference type="Pfam" id="PF05970"/>
    </source>
</evidence>
<comment type="catalytic activity">
    <reaction evidence="1">
        <text>ATP + H2O = ADP + phosphate + H(+)</text>
        <dbReference type="Rhea" id="RHEA:13065"/>
        <dbReference type="ChEBI" id="CHEBI:15377"/>
        <dbReference type="ChEBI" id="CHEBI:15378"/>
        <dbReference type="ChEBI" id="CHEBI:30616"/>
        <dbReference type="ChEBI" id="CHEBI:43474"/>
        <dbReference type="ChEBI" id="CHEBI:456216"/>
        <dbReference type="EC" id="5.6.2.3"/>
    </reaction>
</comment>
<dbReference type="InterPro" id="IPR027417">
    <property type="entry name" value="P-loop_NTPase"/>
</dbReference>
<dbReference type="Pfam" id="PF13538">
    <property type="entry name" value="UvrD_C_2"/>
    <property type="match status" value="1"/>
</dbReference>
<keyword evidence="1" id="KW-0347">Helicase</keyword>
<dbReference type="OrthoDB" id="5116at2759"/>
<dbReference type="SUPFAM" id="SSF52540">
    <property type="entry name" value="P-loop containing nucleoside triphosphate hydrolases"/>
    <property type="match status" value="2"/>
</dbReference>
<dbReference type="EC" id="5.6.2.3" evidence="1"/>
<keyword evidence="1" id="KW-0378">Hydrolase</keyword>
<organism evidence="5 6">
    <name type="scientific">Porphyra umbilicalis</name>
    <name type="common">Purple laver</name>
    <name type="synonym">Red alga</name>
    <dbReference type="NCBI Taxonomy" id="2786"/>
    <lineage>
        <taxon>Eukaryota</taxon>
        <taxon>Rhodophyta</taxon>
        <taxon>Bangiophyceae</taxon>
        <taxon>Bangiales</taxon>
        <taxon>Bangiaceae</taxon>
        <taxon>Porphyra</taxon>
    </lineage>
</organism>
<evidence type="ECO:0000256" key="2">
    <source>
        <dbReference type="SAM" id="MobiDB-lite"/>
    </source>
</evidence>
<dbReference type="InterPro" id="IPR010285">
    <property type="entry name" value="DNA_helicase_pif1-like_DEAD"/>
</dbReference>
<keyword evidence="1" id="KW-0067">ATP-binding</keyword>
<dbReference type="GO" id="GO:0000723">
    <property type="term" value="P:telomere maintenance"/>
    <property type="evidence" value="ECO:0007669"/>
    <property type="project" value="InterPro"/>
</dbReference>
<dbReference type="CDD" id="cd18809">
    <property type="entry name" value="SF1_C_RecD"/>
    <property type="match status" value="1"/>
</dbReference>
<keyword evidence="1" id="KW-0233">DNA recombination</keyword>
<protein>
    <recommendedName>
        <fullName evidence="1">ATP-dependent DNA helicase</fullName>
        <ecNumber evidence="1">5.6.2.3</ecNumber>
    </recommendedName>
</protein>
<dbReference type="InterPro" id="IPR027785">
    <property type="entry name" value="UvrD-like_helicase_C"/>
</dbReference>
<evidence type="ECO:0000259" key="4">
    <source>
        <dbReference type="Pfam" id="PF13538"/>
    </source>
</evidence>
<dbReference type="Pfam" id="PF05970">
    <property type="entry name" value="PIF1"/>
    <property type="match status" value="1"/>
</dbReference>
<dbReference type="GO" id="GO:0043139">
    <property type="term" value="F:5'-3' DNA helicase activity"/>
    <property type="evidence" value="ECO:0007669"/>
    <property type="project" value="UniProtKB-EC"/>
</dbReference>
<name>A0A1X6PAM4_PORUM</name>
<evidence type="ECO:0000313" key="6">
    <source>
        <dbReference type="Proteomes" id="UP000218209"/>
    </source>
</evidence>
<dbReference type="PANTHER" id="PTHR47642">
    <property type="entry name" value="ATP-DEPENDENT DNA HELICASE"/>
    <property type="match status" value="1"/>
</dbReference>
<evidence type="ECO:0000256" key="1">
    <source>
        <dbReference type="RuleBase" id="RU363044"/>
    </source>
</evidence>
<dbReference type="InterPro" id="IPR051055">
    <property type="entry name" value="PIF1_helicase"/>
</dbReference>
<dbReference type="AlphaFoldDB" id="A0A1X6PAM4"/>
<dbReference type="Gene3D" id="3.40.50.300">
    <property type="entry name" value="P-loop containing nucleotide triphosphate hydrolases"/>
    <property type="match status" value="1"/>
</dbReference>
<feature type="domain" description="UvrD-like helicase C-terminal" evidence="4">
    <location>
        <begin position="329"/>
        <end position="368"/>
    </location>
</feature>
<reference evidence="5 6" key="1">
    <citation type="submission" date="2017-03" db="EMBL/GenBank/DDBJ databases">
        <title>WGS assembly of Porphyra umbilicalis.</title>
        <authorList>
            <person name="Brawley S.H."/>
            <person name="Blouin N.A."/>
            <person name="Ficko-Blean E."/>
            <person name="Wheeler G.L."/>
            <person name="Lohr M."/>
            <person name="Goodson H.V."/>
            <person name="Jenkins J.W."/>
            <person name="Blaby-Haas C.E."/>
            <person name="Helliwell K.E."/>
            <person name="Chan C."/>
            <person name="Marriage T."/>
            <person name="Bhattacharya D."/>
            <person name="Klein A.S."/>
            <person name="Badis Y."/>
            <person name="Brodie J."/>
            <person name="Cao Y."/>
            <person name="Collen J."/>
            <person name="Dittami S.M."/>
            <person name="Gachon C.M."/>
            <person name="Green B.R."/>
            <person name="Karpowicz S."/>
            <person name="Kim J.W."/>
            <person name="Kudahl U."/>
            <person name="Lin S."/>
            <person name="Michel G."/>
            <person name="Mittag M."/>
            <person name="Olson B.J."/>
            <person name="Pangilinan J."/>
            <person name="Peng Y."/>
            <person name="Qiu H."/>
            <person name="Shu S."/>
            <person name="Singer J.T."/>
            <person name="Smith A.G."/>
            <person name="Sprecher B.N."/>
            <person name="Wagner V."/>
            <person name="Wang W."/>
            <person name="Wang Z.-Y."/>
            <person name="Yan J."/>
            <person name="Yarish C."/>
            <person name="Zoeuner-Riek S."/>
            <person name="Zhuang Y."/>
            <person name="Zou Y."/>
            <person name="Lindquist E.A."/>
            <person name="Grimwood J."/>
            <person name="Barry K."/>
            <person name="Rokhsar D.S."/>
            <person name="Schmutz J."/>
            <person name="Stiller J.W."/>
            <person name="Grossman A.R."/>
            <person name="Prochnik S.E."/>
        </authorList>
    </citation>
    <scope>NUCLEOTIDE SEQUENCE [LARGE SCALE GENOMIC DNA]</scope>
    <source>
        <strain evidence="5">4086291</strain>
    </source>
</reference>
<keyword evidence="1" id="KW-0547">Nucleotide-binding</keyword>
<dbReference type="Proteomes" id="UP000218209">
    <property type="component" value="Unassembled WGS sequence"/>
</dbReference>
<sequence>MVASAVASYGREAIAITALAGSVAFIIGGQTLHSLFSMDTRPLSREAWLRETLRRPDVCRRLNQLRVVFVDEVCTVSSSLFSRLAYVMRRVAPPHMQHLPFGGCQLVAAGDPLQIVPVGVSDTSLDRMVFDCAAWRSTFGGAAGKVLCLTGNHRQAQDADFQRMLDRVRWGRAGAQDVNRLNSTSSNDVLGPVTRLRIKKVAVQAMNKERLARIASPLVEFSAEDVILTADLSLADEAVASLRSCVDLSVVLKLESLVILTRKLGNVAPGARGVVKRFIVAGDQGVDTVTEVECDFDGELIIVGRSRFSAYDSTGTELAFCEQIPLLLGWAITVHRAQGLTLDAVEIDFQLDSWSTAGLVYTALSRARSFSCLRVQGLRRDLIHASRSAVAYYAKQLEEGNIDPAEDGRPPIESSVGTGTALVV</sequence>
<dbReference type="GO" id="GO:0016887">
    <property type="term" value="F:ATP hydrolysis activity"/>
    <property type="evidence" value="ECO:0007669"/>
    <property type="project" value="RHEA"/>
</dbReference>
<dbReference type="EMBL" id="KV918831">
    <property type="protein sequence ID" value="OSX77693.1"/>
    <property type="molecule type" value="Genomic_DNA"/>
</dbReference>
<keyword evidence="6" id="KW-1185">Reference proteome</keyword>
<keyword evidence="1" id="KW-0234">DNA repair</keyword>
<evidence type="ECO:0000313" key="5">
    <source>
        <dbReference type="EMBL" id="OSX77693.1"/>
    </source>
</evidence>
<comment type="cofactor">
    <cofactor evidence="1">
        <name>Mg(2+)</name>
        <dbReference type="ChEBI" id="CHEBI:18420"/>
    </cofactor>
</comment>
<proteinExistence type="inferred from homology"/>